<accession>A0A364JUU0</accession>
<dbReference type="GO" id="GO:0005886">
    <property type="term" value="C:plasma membrane"/>
    <property type="evidence" value="ECO:0007669"/>
    <property type="project" value="UniProtKB-SubCell"/>
</dbReference>
<dbReference type="OrthoDB" id="9794626at2"/>
<comment type="caution">
    <text evidence="20">The sequence shown here is derived from an EMBL/GenBank/DDBJ whole genome shotgun (WGS) entry which is preliminary data.</text>
</comment>
<feature type="transmembrane region" description="Helical" evidence="19">
    <location>
        <begin position="142"/>
        <end position="165"/>
    </location>
</feature>
<sequence>MHRPSIIRDTILSLGFLSRLPLASRWFEGSSDSLKESVRAFPLAGAILGTLAGIALFICDYLGLPALACSFVAVGALIAMTGALHEDGLGDTADGFFGATTPERRLEIMKDSRIGTFAALTLIIFIGLKVSLLAAILQRFGVFQTILVLIGAEAASRAAMLMLWYRLPSARPGGVADNVGTPKWEALLCALAIGFGILIATIFLVGGVFALFKAIIFAFALLYGFAKLCLAKIGGQTGDTLGAAQQLVALAILLGVASAL</sequence>
<comment type="cofactor">
    <cofactor evidence="1 19">
        <name>Mg(2+)</name>
        <dbReference type="ChEBI" id="CHEBI:18420"/>
    </cofactor>
</comment>
<name>A0A364JUU0_9HYPH</name>
<dbReference type="UniPathway" id="UPA00148">
    <property type="reaction ID" value="UER00238"/>
</dbReference>
<feature type="transmembrane region" description="Helical" evidence="19">
    <location>
        <begin position="64"/>
        <end position="84"/>
    </location>
</feature>
<feature type="transmembrane region" description="Helical" evidence="19">
    <location>
        <begin position="242"/>
        <end position="259"/>
    </location>
</feature>
<keyword evidence="10 19" id="KW-0812">Transmembrane</keyword>
<evidence type="ECO:0000256" key="13">
    <source>
        <dbReference type="ARBA" id="ARBA00023136"/>
    </source>
</evidence>
<keyword evidence="21" id="KW-1185">Reference proteome</keyword>
<evidence type="ECO:0000313" key="20">
    <source>
        <dbReference type="EMBL" id="RAK28529.1"/>
    </source>
</evidence>
<evidence type="ECO:0000256" key="2">
    <source>
        <dbReference type="ARBA" id="ARBA00004651"/>
    </source>
</evidence>
<evidence type="ECO:0000256" key="5">
    <source>
        <dbReference type="ARBA" id="ARBA00013200"/>
    </source>
</evidence>
<evidence type="ECO:0000256" key="7">
    <source>
        <dbReference type="ARBA" id="ARBA00022475"/>
    </source>
</evidence>
<dbReference type="EMBL" id="QLMK01000006">
    <property type="protein sequence ID" value="RAK28529.1"/>
    <property type="molecule type" value="Genomic_DNA"/>
</dbReference>
<keyword evidence="9 19" id="KW-0808">Transferase</keyword>
<feature type="transmembrane region" description="Helical" evidence="19">
    <location>
        <begin position="211"/>
        <end position="230"/>
    </location>
</feature>
<organism evidence="20 21">
    <name type="scientific">Falsochrobactrum ovis</name>
    <dbReference type="NCBI Taxonomy" id="1293442"/>
    <lineage>
        <taxon>Bacteria</taxon>
        <taxon>Pseudomonadati</taxon>
        <taxon>Pseudomonadota</taxon>
        <taxon>Alphaproteobacteria</taxon>
        <taxon>Hyphomicrobiales</taxon>
        <taxon>Brucellaceae</taxon>
        <taxon>Falsochrobactrum</taxon>
    </lineage>
</organism>
<comment type="catalytic activity">
    <reaction evidence="18 19">
        <text>alpha-ribazole 5'-phosphate + adenosylcob(III)inamide-GDP = adenosylcob(III)alamin 5'-phosphate + GMP + H(+)</text>
        <dbReference type="Rhea" id="RHEA:23560"/>
        <dbReference type="ChEBI" id="CHEBI:15378"/>
        <dbReference type="ChEBI" id="CHEBI:57918"/>
        <dbReference type="ChEBI" id="CHEBI:58115"/>
        <dbReference type="ChEBI" id="CHEBI:60487"/>
        <dbReference type="ChEBI" id="CHEBI:60493"/>
        <dbReference type="EC" id="2.7.8.26"/>
    </reaction>
</comment>
<evidence type="ECO:0000256" key="17">
    <source>
        <dbReference type="ARBA" id="ARBA00048623"/>
    </source>
</evidence>
<dbReference type="PANTHER" id="PTHR34148:SF1">
    <property type="entry name" value="ADENOSYLCOBINAMIDE-GDP RIBAZOLETRANSFERASE"/>
    <property type="match status" value="1"/>
</dbReference>
<evidence type="ECO:0000256" key="19">
    <source>
        <dbReference type="HAMAP-Rule" id="MF_00719"/>
    </source>
</evidence>
<protein>
    <recommendedName>
        <fullName evidence="6 19">Adenosylcobinamide-GDP ribazoletransferase</fullName>
        <ecNumber evidence="5 19">2.7.8.26</ecNumber>
    </recommendedName>
    <alternativeName>
        <fullName evidence="16 19">Cobalamin synthase</fullName>
    </alternativeName>
    <alternativeName>
        <fullName evidence="15 19">Cobalamin-5'-phosphate synthase</fullName>
    </alternativeName>
</protein>
<evidence type="ECO:0000256" key="9">
    <source>
        <dbReference type="ARBA" id="ARBA00022679"/>
    </source>
</evidence>
<keyword evidence="13 19" id="KW-0472">Membrane</keyword>
<evidence type="ECO:0000256" key="1">
    <source>
        <dbReference type="ARBA" id="ARBA00001946"/>
    </source>
</evidence>
<evidence type="ECO:0000256" key="6">
    <source>
        <dbReference type="ARBA" id="ARBA00015850"/>
    </source>
</evidence>
<evidence type="ECO:0000256" key="10">
    <source>
        <dbReference type="ARBA" id="ARBA00022692"/>
    </source>
</evidence>
<evidence type="ECO:0000256" key="4">
    <source>
        <dbReference type="ARBA" id="ARBA00010561"/>
    </source>
</evidence>
<evidence type="ECO:0000256" key="14">
    <source>
        <dbReference type="ARBA" id="ARBA00025228"/>
    </source>
</evidence>
<comment type="function">
    <text evidence="14 19">Joins adenosylcobinamide-GDP and alpha-ribazole to generate adenosylcobalamin (Ado-cobalamin). Also synthesizes adenosylcobalamin 5'-phosphate from adenosylcobinamide-GDP and alpha-ribazole 5'-phosphate.</text>
</comment>
<evidence type="ECO:0000256" key="3">
    <source>
        <dbReference type="ARBA" id="ARBA00004663"/>
    </source>
</evidence>
<evidence type="ECO:0000256" key="18">
    <source>
        <dbReference type="ARBA" id="ARBA00049504"/>
    </source>
</evidence>
<evidence type="ECO:0000313" key="21">
    <source>
        <dbReference type="Proteomes" id="UP000249453"/>
    </source>
</evidence>
<feature type="transmembrane region" description="Helical" evidence="19">
    <location>
        <begin position="40"/>
        <end position="58"/>
    </location>
</feature>
<dbReference type="Proteomes" id="UP000249453">
    <property type="component" value="Unassembled WGS sequence"/>
</dbReference>
<evidence type="ECO:0000256" key="11">
    <source>
        <dbReference type="ARBA" id="ARBA00022842"/>
    </source>
</evidence>
<keyword evidence="12 19" id="KW-1133">Transmembrane helix</keyword>
<dbReference type="GO" id="GO:0051073">
    <property type="term" value="F:adenosylcobinamide-GDP ribazoletransferase activity"/>
    <property type="evidence" value="ECO:0007669"/>
    <property type="project" value="UniProtKB-UniRule"/>
</dbReference>
<dbReference type="NCBIfam" id="TIGR00317">
    <property type="entry name" value="cobS"/>
    <property type="match status" value="1"/>
</dbReference>
<dbReference type="AlphaFoldDB" id="A0A364JUU0"/>
<dbReference type="InterPro" id="IPR003805">
    <property type="entry name" value="CobS"/>
</dbReference>
<dbReference type="Pfam" id="PF02654">
    <property type="entry name" value="CobS"/>
    <property type="match status" value="1"/>
</dbReference>
<reference evidence="20 21" key="1">
    <citation type="submission" date="2018-06" db="EMBL/GenBank/DDBJ databases">
        <title>Genomic Encyclopedia of Type Strains, Phase IV (KMG-IV): sequencing the most valuable type-strain genomes for metagenomic binning, comparative biology and taxonomic classification.</title>
        <authorList>
            <person name="Goeker M."/>
        </authorList>
    </citation>
    <scope>NUCLEOTIDE SEQUENCE [LARGE SCALE GENOMIC DNA]</scope>
    <source>
        <strain evidence="20 21">DSM 26720</strain>
    </source>
</reference>
<keyword evidence="11 19" id="KW-0460">Magnesium</keyword>
<proteinExistence type="inferred from homology"/>
<comment type="pathway">
    <text evidence="3 19">Cofactor biosynthesis; adenosylcobalamin biosynthesis; adenosylcobalamin from cob(II)yrinate a,c-diamide: step 7/7.</text>
</comment>
<keyword evidence="8 19" id="KW-0169">Cobalamin biosynthesis</keyword>
<dbReference type="GO" id="GO:0009236">
    <property type="term" value="P:cobalamin biosynthetic process"/>
    <property type="evidence" value="ECO:0007669"/>
    <property type="project" value="UniProtKB-UniRule"/>
</dbReference>
<comment type="similarity">
    <text evidence="4 19">Belongs to the CobS family.</text>
</comment>
<keyword evidence="7 19" id="KW-1003">Cell membrane</keyword>
<dbReference type="GO" id="GO:0008818">
    <property type="term" value="F:cobalamin 5'-phosphate synthase activity"/>
    <property type="evidence" value="ECO:0007669"/>
    <property type="project" value="UniProtKB-UniRule"/>
</dbReference>
<evidence type="ECO:0000256" key="8">
    <source>
        <dbReference type="ARBA" id="ARBA00022573"/>
    </source>
</evidence>
<dbReference type="EC" id="2.7.8.26" evidence="5 19"/>
<feature type="transmembrane region" description="Helical" evidence="19">
    <location>
        <begin position="186"/>
        <end position="205"/>
    </location>
</feature>
<dbReference type="NCBIfam" id="NF001276">
    <property type="entry name" value="PRK00235.1-2"/>
    <property type="match status" value="1"/>
</dbReference>
<evidence type="ECO:0000256" key="12">
    <source>
        <dbReference type="ARBA" id="ARBA00022989"/>
    </source>
</evidence>
<dbReference type="RefSeq" id="WP_111575387.1">
    <property type="nucleotide sequence ID" value="NZ_JBHEEY010000004.1"/>
</dbReference>
<evidence type="ECO:0000256" key="16">
    <source>
        <dbReference type="ARBA" id="ARBA00032853"/>
    </source>
</evidence>
<evidence type="ECO:0000256" key="15">
    <source>
        <dbReference type="ARBA" id="ARBA00032605"/>
    </source>
</evidence>
<dbReference type="PANTHER" id="PTHR34148">
    <property type="entry name" value="ADENOSYLCOBINAMIDE-GDP RIBAZOLETRANSFERASE"/>
    <property type="match status" value="1"/>
</dbReference>
<dbReference type="HAMAP" id="MF_00719">
    <property type="entry name" value="CobS"/>
    <property type="match status" value="1"/>
</dbReference>
<gene>
    <name evidence="19" type="primary">cobS</name>
    <name evidence="20" type="ORF">C7374_10662</name>
</gene>
<feature type="transmembrane region" description="Helical" evidence="19">
    <location>
        <begin position="114"/>
        <end position="136"/>
    </location>
</feature>
<comment type="catalytic activity">
    <reaction evidence="17 19">
        <text>alpha-ribazole + adenosylcob(III)inamide-GDP = adenosylcob(III)alamin + GMP + H(+)</text>
        <dbReference type="Rhea" id="RHEA:16049"/>
        <dbReference type="ChEBI" id="CHEBI:10329"/>
        <dbReference type="ChEBI" id="CHEBI:15378"/>
        <dbReference type="ChEBI" id="CHEBI:18408"/>
        <dbReference type="ChEBI" id="CHEBI:58115"/>
        <dbReference type="ChEBI" id="CHEBI:60487"/>
        <dbReference type="EC" id="2.7.8.26"/>
    </reaction>
</comment>
<comment type="subcellular location">
    <subcellularLocation>
        <location evidence="2 19">Cell membrane</location>
        <topology evidence="2 19">Multi-pass membrane protein</topology>
    </subcellularLocation>
</comment>